<organism evidence="3 4">
    <name type="scientific">Penicillium egyptiacum</name>
    <dbReference type="NCBI Taxonomy" id="1303716"/>
    <lineage>
        <taxon>Eukaryota</taxon>
        <taxon>Fungi</taxon>
        <taxon>Dikarya</taxon>
        <taxon>Ascomycota</taxon>
        <taxon>Pezizomycotina</taxon>
        <taxon>Eurotiomycetes</taxon>
        <taxon>Eurotiomycetidae</taxon>
        <taxon>Eurotiales</taxon>
        <taxon>Aspergillaceae</taxon>
        <taxon>Penicillium</taxon>
    </lineage>
</organism>
<name>A0A9W4KHU8_9EURO</name>
<dbReference type="InterPro" id="IPR029070">
    <property type="entry name" value="Chitinase_insertion_sf"/>
</dbReference>
<evidence type="ECO:0000313" key="3">
    <source>
        <dbReference type="EMBL" id="CAG8905448.1"/>
    </source>
</evidence>
<dbReference type="OrthoDB" id="73875at2759"/>
<comment type="caution">
    <text evidence="3">The sequence shown here is derived from an EMBL/GenBank/DDBJ whole genome shotgun (WGS) entry which is preliminary data.</text>
</comment>
<dbReference type="SUPFAM" id="SSF54556">
    <property type="entry name" value="Chitinase insertion domain"/>
    <property type="match status" value="1"/>
</dbReference>
<dbReference type="SUPFAM" id="SSF51445">
    <property type="entry name" value="(Trans)glycosidases"/>
    <property type="match status" value="1"/>
</dbReference>
<evidence type="ECO:0000313" key="4">
    <source>
        <dbReference type="Proteomes" id="UP001154252"/>
    </source>
</evidence>
<sequence>MSYDLHGKWDIGNEWLDPVLNSYTNLTEITNALDLIWRNDVPSDKVVLGLAFYACVFSAADPDCMDPGCPFVSGGNLRTYSDEVGILINSEIVDIMDEQKLSSKLDKDAAVKILKFNTN</sequence>
<reference evidence="3" key="1">
    <citation type="submission" date="2021-07" db="EMBL/GenBank/DDBJ databases">
        <authorList>
            <person name="Branca A.L. A."/>
        </authorList>
    </citation>
    <scope>NUCLEOTIDE SEQUENCE</scope>
</reference>
<evidence type="ECO:0000256" key="2">
    <source>
        <dbReference type="ARBA" id="ARBA00023026"/>
    </source>
</evidence>
<accession>A0A9W4KHU8</accession>
<evidence type="ECO:0008006" key="5">
    <source>
        <dbReference type="Google" id="ProtNLM"/>
    </source>
</evidence>
<keyword evidence="2" id="KW-0843">Virulence</keyword>
<dbReference type="GO" id="GO:0008061">
    <property type="term" value="F:chitin binding"/>
    <property type="evidence" value="ECO:0007669"/>
    <property type="project" value="UniProtKB-KW"/>
</dbReference>
<dbReference type="EMBL" id="CAJVRC010000887">
    <property type="protein sequence ID" value="CAG8905448.1"/>
    <property type="molecule type" value="Genomic_DNA"/>
</dbReference>
<proteinExistence type="predicted"/>
<gene>
    <name evidence="3" type="ORF">PEGY_LOCUS8172</name>
</gene>
<protein>
    <recommendedName>
        <fullName evidence="5">Chitinase</fullName>
    </recommendedName>
</protein>
<keyword evidence="1" id="KW-0147">Chitin-binding</keyword>
<dbReference type="AlphaFoldDB" id="A0A9W4KHU8"/>
<dbReference type="Proteomes" id="UP001154252">
    <property type="component" value="Unassembled WGS sequence"/>
</dbReference>
<dbReference type="Gene3D" id="3.10.50.10">
    <property type="match status" value="1"/>
</dbReference>
<dbReference type="InterPro" id="IPR053214">
    <property type="entry name" value="LysM12-like"/>
</dbReference>
<keyword evidence="4" id="KW-1185">Reference proteome</keyword>
<dbReference type="Gene3D" id="3.20.20.80">
    <property type="entry name" value="Glycosidases"/>
    <property type="match status" value="1"/>
</dbReference>
<dbReference type="PANTHER" id="PTHR47700">
    <property type="entry name" value="V CHITINASE, PUTATIVE (AFU_ORTHOLOGUE AFUA_6G13720)-RELATED"/>
    <property type="match status" value="1"/>
</dbReference>
<dbReference type="PANTHER" id="PTHR47700:SF2">
    <property type="entry name" value="CHITINASE"/>
    <property type="match status" value="1"/>
</dbReference>
<dbReference type="InterPro" id="IPR017853">
    <property type="entry name" value="GH"/>
</dbReference>
<evidence type="ECO:0000256" key="1">
    <source>
        <dbReference type="ARBA" id="ARBA00022669"/>
    </source>
</evidence>